<comment type="caution">
    <text evidence="2">The sequence shown here is derived from an EMBL/GenBank/DDBJ whole genome shotgun (WGS) entry which is preliminary data.</text>
</comment>
<accession>A0A4Y7RVR0</accession>
<dbReference type="InterPro" id="IPR008533">
    <property type="entry name" value="DUF815"/>
</dbReference>
<keyword evidence="3" id="KW-1185">Reference proteome</keyword>
<dbReference type="InterPro" id="IPR027417">
    <property type="entry name" value="P-loop_NTPase"/>
</dbReference>
<evidence type="ECO:0000259" key="1">
    <source>
        <dbReference type="SMART" id="SM00382"/>
    </source>
</evidence>
<dbReference type="AlphaFoldDB" id="A0A4Y7RVR0"/>
<organism evidence="2 3">
    <name type="scientific">Pelotomaculum propionicicum</name>
    <dbReference type="NCBI Taxonomy" id="258475"/>
    <lineage>
        <taxon>Bacteria</taxon>
        <taxon>Bacillati</taxon>
        <taxon>Bacillota</taxon>
        <taxon>Clostridia</taxon>
        <taxon>Eubacteriales</taxon>
        <taxon>Desulfotomaculaceae</taxon>
        <taxon>Pelotomaculum</taxon>
    </lineage>
</organism>
<dbReference type="Gene3D" id="3.40.50.300">
    <property type="entry name" value="P-loop containing nucleotide triphosphate hydrolases"/>
    <property type="match status" value="1"/>
</dbReference>
<dbReference type="RefSeq" id="WP_134212854.1">
    <property type="nucleotide sequence ID" value="NZ_QFFZ01000007.1"/>
</dbReference>
<dbReference type="EMBL" id="QFFZ01000007">
    <property type="protein sequence ID" value="TEB12357.1"/>
    <property type="molecule type" value="Genomic_DNA"/>
</dbReference>
<dbReference type="PANTHER" id="PTHR42935">
    <property type="entry name" value="SLR0930 PROTEIN"/>
    <property type="match status" value="1"/>
</dbReference>
<gene>
    <name evidence="2" type="ORF">Pmgp_00974</name>
</gene>
<dbReference type="PANTHER" id="PTHR42935:SF1">
    <property type="entry name" value="SLR0930 PROTEIN"/>
    <property type="match status" value="1"/>
</dbReference>
<dbReference type="Pfam" id="PF05673">
    <property type="entry name" value="DUF815"/>
    <property type="match status" value="1"/>
</dbReference>
<evidence type="ECO:0000313" key="3">
    <source>
        <dbReference type="Proteomes" id="UP000297597"/>
    </source>
</evidence>
<dbReference type="Proteomes" id="UP000297597">
    <property type="component" value="Unassembled WGS sequence"/>
</dbReference>
<feature type="domain" description="AAA+ ATPase" evidence="1">
    <location>
        <begin position="255"/>
        <end position="372"/>
    </location>
</feature>
<dbReference type="SMART" id="SM00382">
    <property type="entry name" value="AAA"/>
    <property type="match status" value="1"/>
</dbReference>
<dbReference type="InterPro" id="IPR003593">
    <property type="entry name" value="AAA+_ATPase"/>
</dbReference>
<proteinExistence type="predicted"/>
<dbReference type="CDD" id="cd00009">
    <property type="entry name" value="AAA"/>
    <property type="match status" value="1"/>
</dbReference>
<evidence type="ECO:0000313" key="2">
    <source>
        <dbReference type="EMBL" id="TEB12357.1"/>
    </source>
</evidence>
<dbReference type="OrthoDB" id="9812140at2"/>
<sequence length="462" mass="51546">MSDAIKPALKETDFHKALRSARGLVLYRNIISDPACRAWLQFIESVAGNQPADEILNMYCELFFCLAQRAELAGSGFTGDAWQDHLLELLLYDDNAFSRGASQCSLDKLGPSLLDAARGDLARLHALYRIDGAAAREAVLQKLGANGIPCGGLPLWQNLAATDNLKAKNCPGRGLIDLLSRSGDWGACLADLSRYYREAGAGLFGRYRAFRWSGAVGRVEGIDEPDPVRFEELIGYQDQRKQVVDNTEKFLAGFPANNLLLYGDRGTGKSSTVKALLNQYGEQGLRLVEVPKSSLGDFSEIITLLRQKPQRFIIFVDDLSFEESEVEYKELKAVLEGGLASRPANVLIYATSNRRHLVRERFSDREPGDELHSNDTVQEKLSLADRFGVTIFFTTPDRALYLRIVREMAEHKGLKLAAGELERRALLWASWHNGWSGRTARQFIDNLSGELHFQRNGDTPLY</sequence>
<name>A0A4Y7RVR0_9FIRM</name>
<dbReference type="SUPFAM" id="SSF52540">
    <property type="entry name" value="P-loop containing nucleoside triphosphate hydrolases"/>
    <property type="match status" value="1"/>
</dbReference>
<reference evidence="2 3" key="1">
    <citation type="journal article" date="2018" name="Environ. Microbiol.">
        <title>Novel energy conservation strategies and behaviour of Pelotomaculum schinkii driving syntrophic propionate catabolism.</title>
        <authorList>
            <person name="Hidalgo-Ahumada C.A.P."/>
            <person name="Nobu M.K."/>
            <person name="Narihiro T."/>
            <person name="Tamaki H."/>
            <person name="Liu W.T."/>
            <person name="Kamagata Y."/>
            <person name="Stams A.J.M."/>
            <person name="Imachi H."/>
            <person name="Sousa D.Z."/>
        </authorList>
    </citation>
    <scope>NUCLEOTIDE SEQUENCE [LARGE SCALE GENOMIC DNA]</scope>
    <source>
        <strain evidence="2 3">MGP</strain>
    </source>
</reference>
<protein>
    <recommendedName>
        <fullName evidence="1">AAA+ ATPase domain-containing protein</fullName>
    </recommendedName>
</protein>